<reference evidence="1" key="1">
    <citation type="journal article" date="2020" name="Stud. Mycol.">
        <title>101 Dothideomycetes genomes: a test case for predicting lifestyles and emergence of pathogens.</title>
        <authorList>
            <person name="Haridas S."/>
            <person name="Albert R."/>
            <person name="Binder M."/>
            <person name="Bloem J."/>
            <person name="Labutti K."/>
            <person name="Salamov A."/>
            <person name="Andreopoulos B."/>
            <person name="Baker S."/>
            <person name="Barry K."/>
            <person name="Bills G."/>
            <person name="Bluhm B."/>
            <person name="Cannon C."/>
            <person name="Castanera R."/>
            <person name="Culley D."/>
            <person name="Daum C."/>
            <person name="Ezra D."/>
            <person name="Gonzalez J."/>
            <person name="Henrissat B."/>
            <person name="Kuo A."/>
            <person name="Liang C."/>
            <person name="Lipzen A."/>
            <person name="Lutzoni F."/>
            <person name="Magnuson J."/>
            <person name="Mondo S."/>
            <person name="Nolan M."/>
            <person name="Ohm R."/>
            <person name="Pangilinan J."/>
            <person name="Park H.-J."/>
            <person name="Ramirez L."/>
            <person name="Alfaro M."/>
            <person name="Sun H."/>
            <person name="Tritt A."/>
            <person name="Yoshinaga Y."/>
            <person name="Zwiers L.-H."/>
            <person name="Turgeon B."/>
            <person name="Goodwin S."/>
            <person name="Spatafora J."/>
            <person name="Crous P."/>
            <person name="Grigoriev I."/>
        </authorList>
    </citation>
    <scope>NUCLEOTIDE SEQUENCE</scope>
    <source>
        <strain evidence="1">CBS 119687</strain>
    </source>
</reference>
<name>A0A6A6AMW1_9PLEO</name>
<proteinExistence type="predicted"/>
<sequence>MHTLSLPRCCATLRNLTTRRPSRYDMIPSTCMHARDCDNAPLPPPFLISYDLRIPPHYDCVASTSASIRIFMRLSPLCCTLLFFTLRCCTQLLHYPSVAISTIISHIYTTRRLHPRPRPRPRPSLSLVSSHLGTSLPFRSAESELGVGYLLGHGHGHMGQGVFGLMIWHGTHRIG</sequence>
<keyword evidence="2" id="KW-1185">Reference proteome</keyword>
<dbReference type="GeneID" id="54402848"/>
<organism evidence="1 2">
    <name type="scientific">Dothidotthia symphoricarpi CBS 119687</name>
    <dbReference type="NCBI Taxonomy" id="1392245"/>
    <lineage>
        <taxon>Eukaryota</taxon>
        <taxon>Fungi</taxon>
        <taxon>Dikarya</taxon>
        <taxon>Ascomycota</taxon>
        <taxon>Pezizomycotina</taxon>
        <taxon>Dothideomycetes</taxon>
        <taxon>Pleosporomycetidae</taxon>
        <taxon>Pleosporales</taxon>
        <taxon>Dothidotthiaceae</taxon>
        <taxon>Dothidotthia</taxon>
    </lineage>
</organism>
<gene>
    <name evidence="1" type="ORF">P153DRAFT_187782</name>
</gene>
<dbReference type="Proteomes" id="UP000799771">
    <property type="component" value="Unassembled WGS sequence"/>
</dbReference>
<accession>A0A6A6AMW1</accession>
<protein>
    <submittedName>
        <fullName evidence="1">Uncharacterized protein</fullName>
    </submittedName>
</protein>
<dbReference type="EMBL" id="ML977501">
    <property type="protein sequence ID" value="KAF2132264.1"/>
    <property type="molecule type" value="Genomic_DNA"/>
</dbReference>
<evidence type="ECO:0000313" key="2">
    <source>
        <dbReference type="Proteomes" id="UP000799771"/>
    </source>
</evidence>
<dbReference type="AlphaFoldDB" id="A0A6A6AMW1"/>
<dbReference type="RefSeq" id="XP_033526651.1">
    <property type="nucleotide sequence ID" value="XM_033662416.1"/>
</dbReference>
<evidence type="ECO:0000313" key="1">
    <source>
        <dbReference type="EMBL" id="KAF2132264.1"/>
    </source>
</evidence>